<proteinExistence type="predicted"/>
<sequence length="47" mass="5119">MGAAADAAVFRFITVSEEKRPEAVSGIQTVCVVRGCRPKGEKGFRRH</sequence>
<dbReference type="AlphaFoldDB" id="E6MWN8"/>
<dbReference type="PATRIC" id="fig|909420.4.peg.1099"/>
<organism evidence="1 2">
    <name type="scientific">Neisseria meningitidis serogroup B / serotype 15 (strain H44/76)</name>
    <dbReference type="NCBI Taxonomy" id="909420"/>
    <lineage>
        <taxon>Bacteria</taxon>
        <taxon>Pseudomonadati</taxon>
        <taxon>Pseudomonadota</taxon>
        <taxon>Betaproteobacteria</taxon>
        <taxon>Neisseriales</taxon>
        <taxon>Neisseriaceae</taxon>
        <taxon>Neisseria</taxon>
    </lineage>
</organism>
<reference evidence="1 2" key="1">
    <citation type="journal article" date="2011" name="J. Bacteriol.">
        <title>Genome sequence of Neisseria meningitidis serogroup B strain H44/76.</title>
        <authorList>
            <person name="Piet J.R."/>
            <person name="Huis In 't Veld R.A."/>
            <person name="van Schaik B.D."/>
            <person name="van Kampen A.H."/>
            <person name="Baas F."/>
            <person name="van de Beek D."/>
            <person name="Pannekoek Y."/>
            <person name="van der Ende A."/>
        </authorList>
    </citation>
    <scope>NUCLEOTIDE SEQUENCE [LARGE SCALE GENOMIC DNA]</scope>
    <source>
        <strain evidence="1 2">H44/76</strain>
    </source>
</reference>
<dbReference type="Proteomes" id="UP000032707">
    <property type="component" value="Unassembled WGS sequence"/>
</dbReference>
<name>E6MWN8_NEIMH</name>
<gene>
    <name evidence="1" type="ORF">NMH_1078</name>
</gene>
<accession>E6MWN8</accession>
<comment type="caution">
    <text evidence="1">The sequence shown here is derived from an EMBL/GenBank/DDBJ whole genome shotgun (WGS) entry which is preliminary data.</text>
</comment>
<evidence type="ECO:0000313" key="1">
    <source>
        <dbReference type="EMBL" id="EFV64001.1"/>
    </source>
</evidence>
<protein>
    <submittedName>
        <fullName evidence="1">Uncharacterized protein</fullName>
    </submittedName>
</protein>
<evidence type="ECO:0000313" key="2">
    <source>
        <dbReference type="Proteomes" id="UP000032707"/>
    </source>
</evidence>
<dbReference type="EMBL" id="AEQZ01000017">
    <property type="protein sequence ID" value="EFV64001.1"/>
    <property type="molecule type" value="Genomic_DNA"/>
</dbReference>